<accession>A0A9Q3E5D7</accession>
<name>A0A9Q3E5D7_9BASI</name>
<dbReference type="AlphaFoldDB" id="A0A9Q3E5D7"/>
<reference evidence="1" key="1">
    <citation type="submission" date="2021-03" db="EMBL/GenBank/DDBJ databases">
        <title>Draft genome sequence of rust myrtle Austropuccinia psidii MF-1, a brazilian biotype.</title>
        <authorList>
            <person name="Quecine M.C."/>
            <person name="Pachon D.M.R."/>
            <person name="Bonatelli M.L."/>
            <person name="Correr F.H."/>
            <person name="Franceschini L.M."/>
            <person name="Leite T.F."/>
            <person name="Margarido G.R.A."/>
            <person name="Almeida C.A."/>
            <person name="Ferrarezi J.A."/>
            <person name="Labate C.A."/>
        </authorList>
    </citation>
    <scope>NUCLEOTIDE SEQUENCE</scope>
    <source>
        <strain evidence="1">MF-1</strain>
    </source>
</reference>
<comment type="caution">
    <text evidence="1">The sequence shown here is derived from an EMBL/GenBank/DDBJ whole genome shotgun (WGS) entry which is preliminary data.</text>
</comment>
<evidence type="ECO:0000313" key="2">
    <source>
        <dbReference type="Proteomes" id="UP000765509"/>
    </source>
</evidence>
<proteinExistence type="predicted"/>
<organism evidence="1 2">
    <name type="scientific">Austropuccinia psidii MF-1</name>
    <dbReference type="NCBI Taxonomy" id="1389203"/>
    <lineage>
        <taxon>Eukaryota</taxon>
        <taxon>Fungi</taxon>
        <taxon>Dikarya</taxon>
        <taxon>Basidiomycota</taxon>
        <taxon>Pucciniomycotina</taxon>
        <taxon>Pucciniomycetes</taxon>
        <taxon>Pucciniales</taxon>
        <taxon>Sphaerophragmiaceae</taxon>
        <taxon>Austropuccinia</taxon>
    </lineage>
</organism>
<protein>
    <submittedName>
        <fullName evidence="1">Uncharacterized protein</fullName>
    </submittedName>
</protein>
<evidence type="ECO:0000313" key="1">
    <source>
        <dbReference type="EMBL" id="MBW0515134.1"/>
    </source>
</evidence>
<keyword evidence="2" id="KW-1185">Reference proteome</keyword>
<dbReference type="Proteomes" id="UP000765509">
    <property type="component" value="Unassembled WGS sequence"/>
</dbReference>
<sequence>MYNLKNMQDDDMNIIIELDKQAKIFHQFISLAEKTRPQLQADGANFNLWSQNIVEHDTYEAITSCVHGSDAHKLYQALKDRFNRPLWSSVILHANTIFQNRNDHVNDINVYAMTINVAVQNLENQLGKIDSEMITTLAIFFAFPSMHQHITLMATDPNVKK</sequence>
<dbReference type="EMBL" id="AVOT02024455">
    <property type="protein sequence ID" value="MBW0515134.1"/>
    <property type="molecule type" value="Genomic_DNA"/>
</dbReference>
<gene>
    <name evidence="1" type="ORF">O181_054849</name>
</gene>